<dbReference type="InterPro" id="IPR036866">
    <property type="entry name" value="RibonucZ/Hydroxyglut_hydro"/>
</dbReference>
<comment type="caution">
    <text evidence="1">The sequence shown here is derived from an EMBL/GenBank/DDBJ whole genome shotgun (WGS) entry which is preliminary data.</text>
</comment>
<dbReference type="PANTHER" id="PTHR47619">
    <property type="entry name" value="METALLO-HYDROLASE YYCJ-RELATED"/>
    <property type="match status" value="1"/>
</dbReference>
<dbReference type="EMBL" id="QMHM01000003">
    <property type="protein sequence ID" value="RAV80774.1"/>
    <property type="molecule type" value="Genomic_DNA"/>
</dbReference>
<dbReference type="RefSeq" id="WP_082888625.1">
    <property type="nucleotide sequence ID" value="NZ_JASODG010000003.1"/>
</dbReference>
<evidence type="ECO:0000313" key="2">
    <source>
        <dbReference type="Proteomes" id="UP000251923"/>
    </source>
</evidence>
<dbReference type="Proteomes" id="UP000251923">
    <property type="component" value="Unassembled WGS sequence"/>
</dbReference>
<dbReference type="AlphaFoldDB" id="A0A2I1L9W5"/>
<dbReference type="PANTHER" id="PTHR47619:SF1">
    <property type="entry name" value="EXODEOXYRIBONUCLEASE WALJ"/>
    <property type="match status" value="1"/>
</dbReference>
<dbReference type="Pfam" id="PF12706">
    <property type="entry name" value="Lactamase_B_2"/>
    <property type="match status" value="1"/>
</dbReference>
<proteinExistence type="predicted"/>
<gene>
    <name evidence="1" type="ORF">DBT54_01960</name>
</gene>
<evidence type="ECO:0000313" key="1">
    <source>
        <dbReference type="EMBL" id="RAV80774.1"/>
    </source>
</evidence>
<sequence>MDVLDKDAEQKDFTMRICMLASGSTGNVTYIETPQRNILVDAGLSGKRIEELLQKIGRDAKDLDAIFISHEHSDHSKGAGIMARRYQLPIYANADTWSYLEQKCGKLDADQKIIMEPGERISFGDVDILSFPVSHDSINAQFYAFQKDGKQFAMMTDLGYVSDRLAGLVYNSDALMIESNYDNDMLRMGKYPWRLKQRIFSDRGHLSNVETAEALTKMIGDRTKRVYLGHISRENNLNALALETNTAILKENGLGVGYDFDLYETHHYQPTDLFTL</sequence>
<dbReference type="CDD" id="cd07733">
    <property type="entry name" value="YycJ-like_MBL-fold"/>
    <property type="match status" value="1"/>
</dbReference>
<protein>
    <submittedName>
        <fullName evidence="1">MBL fold metallo-hydrolase</fullName>
    </submittedName>
</protein>
<dbReference type="GeneID" id="86969945"/>
<name>A0A2I1L9W5_9LACT</name>
<accession>A0A2I1L9W5</accession>
<dbReference type="SMART" id="SM00849">
    <property type="entry name" value="Lactamase_B"/>
    <property type="match status" value="1"/>
</dbReference>
<dbReference type="InterPro" id="IPR058121">
    <property type="entry name" value="WalJ/YycJ"/>
</dbReference>
<organism evidence="1 2">
    <name type="scientific">Aerococcus urinae</name>
    <dbReference type="NCBI Taxonomy" id="1376"/>
    <lineage>
        <taxon>Bacteria</taxon>
        <taxon>Bacillati</taxon>
        <taxon>Bacillota</taxon>
        <taxon>Bacilli</taxon>
        <taxon>Lactobacillales</taxon>
        <taxon>Aerococcaceae</taxon>
        <taxon>Aerococcus</taxon>
    </lineage>
</organism>
<dbReference type="Gene3D" id="3.60.15.10">
    <property type="entry name" value="Ribonuclease Z/Hydroxyacylglutathione hydrolase-like"/>
    <property type="match status" value="1"/>
</dbReference>
<reference evidence="1 2" key="1">
    <citation type="submission" date="2018-04" db="EMBL/GenBank/DDBJ databases">
        <title>Aerococcus urinae genomes.</title>
        <authorList>
            <person name="Hilt E."/>
            <person name="Gilbert N.M."/>
            <person name="Thomas-White K."/>
            <person name="Putonti C."/>
            <person name="Lewis A.L."/>
            <person name="Visck K.L."/>
            <person name="Wolfe A.J."/>
        </authorList>
    </citation>
    <scope>NUCLEOTIDE SEQUENCE [LARGE SCALE GENOMIC DNA]</scope>
    <source>
        <strain evidence="1 2">UMB7480</strain>
    </source>
</reference>
<dbReference type="InterPro" id="IPR052533">
    <property type="entry name" value="WalJ/YycJ-like"/>
</dbReference>
<dbReference type="SUPFAM" id="SSF56281">
    <property type="entry name" value="Metallo-hydrolase/oxidoreductase"/>
    <property type="match status" value="1"/>
</dbReference>
<dbReference type="InterPro" id="IPR001279">
    <property type="entry name" value="Metallo-B-lactamas"/>
</dbReference>